<dbReference type="PROSITE" id="PS51375">
    <property type="entry name" value="PPR"/>
    <property type="match status" value="4"/>
</dbReference>
<dbReference type="NCBIfam" id="TIGR00756">
    <property type="entry name" value="PPR"/>
    <property type="match status" value="6"/>
</dbReference>
<dbReference type="OrthoDB" id="185373at2759"/>
<dbReference type="FunFam" id="1.25.40.10:FF:001156">
    <property type="entry name" value="Pentatricopeptide repeat-containing protein At5g61800"/>
    <property type="match status" value="1"/>
</dbReference>
<protein>
    <submittedName>
        <fullName evidence="5">Pentatricopeptide repeat-containing protein At5g37570</fullName>
    </submittedName>
</protein>
<evidence type="ECO:0000256" key="3">
    <source>
        <dbReference type="SAM" id="MobiDB-lite"/>
    </source>
</evidence>
<dbReference type="Pfam" id="PF13041">
    <property type="entry name" value="PPR_2"/>
    <property type="match status" value="3"/>
</dbReference>
<reference evidence="5" key="1">
    <citation type="submission" date="2025-08" db="UniProtKB">
        <authorList>
            <consortium name="RefSeq"/>
        </authorList>
    </citation>
    <scope>IDENTIFICATION</scope>
</reference>
<feature type="region of interest" description="Disordered" evidence="3">
    <location>
        <begin position="1"/>
        <end position="20"/>
    </location>
</feature>
<dbReference type="GeneID" id="104589542"/>
<dbReference type="Pfam" id="PF20431">
    <property type="entry name" value="E_motif"/>
    <property type="match status" value="1"/>
</dbReference>
<dbReference type="Gene3D" id="1.25.40.10">
    <property type="entry name" value="Tetratricopeptide repeat domain"/>
    <property type="match status" value="4"/>
</dbReference>
<dbReference type="InterPro" id="IPR046960">
    <property type="entry name" value="PPR_At4g14850-like_plant"/>
</dbReference>
<keyword evidence="1" id="KW-0677">Repeat</keyword>
<evidence type="ECO:0000313" key="5">
    <source>
        <dbReference type="RefSeq" id="XP_010246195.1"/>
    </source>
</evidence>
<dbReference type="AlphaFoldDB" id="A0A1U7ZFB7"/>
<feature type="compositionally biased region" description="Low complexity" evidence="3">
    <location>
        <begin position="1"/>
        <end position="13"/>
    </location>
</feature>
<dbReference type="GO" id="GO:0009451">
    <property type="term" value="P:RNA modification"/>
    <property type="evidence" value="ECO:0007669"/>
    <property type="project" value="InterPro"/>
</dbReference>
<dbReference type="FunFam" id="1.25.40.10:FF:000334">
    <property type="entry name" value="Pentatricopeptide repeat-containing protein"/>
    <property type="match status" value="1"/>
</dbReference>
<evidence type="ECO:0000256" key="1">
    <source>
        <dbReference type="ARBA" id="ARBA00022737"/>
    </source>
</evidence>
<accession>A0A1U7ZFB7</accession>
<dbReference type="FunCoup" id="A0A1U7ZFB7">
    <property type="interactions" value="950"/>
</dbReference>
<dbReference type="FunFam" id="1.25.40.10:FF:000470">
    <property type="entry name" value="Pentatricopeptide repeat-containing protein At5g66520"/>
    <property type="match status" value="1"/>
</dbReference>
<keyword evidence="4" id="KW-1185">Reference proteome</keyword>
<dbReference type="OMA" id="WVDSYVS"/>
<sequence length="561" mass="62789">MSFFSRSSSLPSPDKLPKRKSSAFPVSISTLLKACKTIRNLEQVHAQIVQKGVEQDNFLINQFICLCNSFSNIRYATSVFNRVSRPNIYLWNSVIRGHCGNSSVIQTISIFNRMKRSETVPDKYTFPSLIKACSNELAIREGKAIHGSVVRYGVEADIFVRTSLIDLYGKCRQIVCARKVFDGMFERNEVSWTAMIVGYLTFGDLVAARKMFDEMPYRNLASWNAMMCGYLKFGDLESARRLFDEMTERNVVSFTSLIDGYAKAGDMVSARLLFDQSPVRDIVAWSALIAGYSQNGQPHMAVKIFLEMHAQNVKPDEFVLVSLMSACSQVGSLELAKWIDSYVTQSLIDLSQVHVNAALIDMNAKCGNMERASHLFEDMPQRDLISYCSMIQGLSMHGYGTLAVHLFDRMLDEGLTPDNVAFTVVLTACSHAGLVEEGYRYFNSMKNDFSIVPSPDHYACMVDLLGRSGQLKAAYHLIESMPVEPHAGAWGALLGACRLHGNIEIGEVVAGRLFELEPLNAGNYVLLSNIYAAADRWLDVSKVRHKMRERGVRKIPGCSWI</sequence>
<organism evidence="4 5">
    <name type="scientific">Nelumbo nucifera</name>
    <name type="common">Sacred lotus</name>
    <dbReference type="NCBI Taxonomy" id="4432"/>
    <lineage>
        <taxon>Eukaryota</taxon>
        <taxon>Viridiplantae</taxon>
        <taxon>Streptophyta</taxon>
        <taxon>Embryophyta</taxon>
        <taxon>Tracheophyta</taxon>
        <taxon>Spermatophyta</taxon>
        <taxon>Magnoliopsida</taxon>
        <taxon>Proteales</taxon>
        <taxon>Nelumbonaceae</taxon>
        <taxon>Nelumbo</taxon>
    </lineage>
</organism>
<dbReference type="Pfam" id="PF01535">
    <property type="entry name" value="PPR"/>
    <property type="match status" value="4"/>
</dbReference>
<name>A0A1U7ZFB7_NELNU</name>
<dbReference type="InterPro" id="IPR002885">
    <property type="entry name" value="PPR_rpt"/>
</dbReference>
<proteinExistence type="inferred from homology"/>
<comment type="similarity">
    <text evidence="2">Belongs to the PPR family. PCMP-E subfamily.</text>
</comment>
<evidence type="ECO:0000313" key="4">
    <source>
        <dbReference type="Proteomes" id="UP000189703"/>
    </source>
</evidence>
<dbReference type="GO" id="GO:0003723">
    <property type="term" value="F:RNA binding"/>
    <property type="evidence" value="ECO:0007669"/>
    <property type="project" value="InterPro"/>
</dbReference>
<dbReference type="KEGG" id="nnu:104589542"/>
<dbReference type="PANTHER" id="PTHR47926:SF467">
    <property type="entry name" value="REPEAT-CONTAINING PROTEIN, PUTATIVE-RELATED"/>
    <property type="match status" value="1"/>
</dbReference>
<dbReference type="PANTHER" id="PTHR47926">
    <property type="entry name" value="PENTATRICOPEPTIDE REPEAT-CONTAINING PROTEIN"/>
    <property type="match status" value="1"/>
</dbReference>
<gene>
    <name evidence="5" type="primary">LOC104589542</name>
</gene>
<dbReference type="Proteomes" id="UP000189703">
    <property type="component" value="Unplaced"/>
</dbReference>
<dbReference type="InterPro" id="IPR011990">
    <property type="entry name" value="TPR-like_helical_dom_sf"/>
</dbReference>
<dbReference type="eggNOG" id="KOG4197">
    <property type="taxonomic scope" value="Eukaryota"/>
</dbReference>
<dbReference type="InterPro" id="IPR046848">
    <property type="entry name" value="E_motif"/>
</dbReference>
<evidence type="ECO:0000256" key="2">
    <source>
        <dbReference type="ARBA" id="ARBA00061659"/>
    </source>
</evidence>
<dbReference type="RefSeq" id="XP_010246195.1">
    <property type="nucleotide sequence ID" value="XM_010247893.1"/>
</dbReference>